<dbReference type="STRING" id="497965.Cyan7822_3015"/>
<dbReference type="HOGENOM" id="CLU_110622_0_0_3"/>
<sequence length="217" mass="25737">MIWVEETYTLPPEEARQTIRNYFRQYRQKIYKTHVSHWHLAQDEQIYFVIRRLSSSPSREQFIQRLTESLERDILVQQTVNELRKRLEVDRVVLYYFYSCWKGQVTFEALSQPEFSIMGMAGPDECFNQEYADWYQAGRFRAISDIENESIAVCHRDFLRSLKVRANLVVPLLNRQGLWGLLIAHHCQGVKFWTLAEIEAMQDAAVRLEQSLAILKS</sequence>
<keyword evidence="3" id="KW-1185">Reference proteome</keyword>
<dbReference type="Proteomes" id="UP000008206">
    <property type="component" value="Chromosome"/>
</dbReference>
<reference evidence="3" key="1">
    <citation type="journal article" date="2011" name="MBio">
        <title>Novel metabolic attributes of the genus Cyanothece, comprising a group of unicellular nitrogen-fixing Cyanobacteria.</title>
        <authorList>
            <person name="Bandyopadhyay A."/>
            <person name="Elvitigala T."/>
            <person name="Welsh E."/>
            <person name="Stockel J."/>
            <person name="Liberton M."/>
            <person name="Min H."/>
            <person name="Sherman L.A."/>
            <person name="Pakrasi H.B."/>
        </authorList>
    </citation>
    <scope>NUCLEOTIDE SEQUENCE [LARGE SCALE GENOMIC DNA]</scope>
    <source>
        <strain evidence="3">PCC 7822</strain>
    </source>
</reference>
<dbReference type="KEGG" id="cyj:Cyan7822_3015"/>
<dbReference type="EMBL" id="CP002198">
    <property type="protein sequence ID" value="ADN14970.1"/>
    <property type="molecule type" value="Genomic_DNA"/>
</dbReference>
<evidence type="ECO:0000313" key="2">
    <source>
        <dbReference type="EMBL" id="ADN14970.1"/>
    </source>
</evidence>
<dbReference type="PROSITE" id="PS50046">
    <property type="entry name" value="PHYTOCHROME_2"/>
    <property type="match status" value="1"/>
</dbReference>
<protein>
    <submittedName>
        <fullName evidence="2">Putative GAF sensor protein</fullName>
    </submittedName>
</protein>
<dbReference type="OrthoDB" id="516850at2"/>
<dbReference type="InterPro" id="IPR003018">
    <property type="entry name" value="GAF"/>
</dbReference>
<accession>E0U8V6</accession>
<organism evidence="2 3">
    <name type="scientific">Gloeothece verrucosa (strain PCC 7822)</name>
    <name type="common">Cyanothece sp. (strain PCC 7822)</name>
    <dbReference type="NCBI Taxonomy" id="497965"/>
    <lineage>
        <taxon>Bacteria</taxon>
        <taxon>Bacillati</taxon>
        <taxon>Cyanobacteriota</taxon>
        <taxon>Cyanophyceae</taxon>
        <taxon>Oscillatoriophycideae</taxon>
        <taxon>Chroococcales</taxon>
        <taxon>Aphanothecaceae</taxon>
        <taxon>Gloeothece</taxon>
        <taxon>Gloeothece verrucosa</taxon>
    </lineage>
</organism>
<dbReference type="SUPFAM" id="SSF55781">
    <property type="entry name" value="GAF domain-like"/>
    <property type="match status" value="1"/>
</dbReference>
<dbReference type="AlphaFoldDB" id="E0U8V6"/>
<dbReference type="InterPro" id="IPR016132">
    <property type="entry name" value="Phyto_chromo_attachment"/>
</dbReference>
<feature type="domain" description="Phytochrome chromophore attachment site" evidence="1">
    <location>
        <begin position="71"/>
        <end position="207"/>
    </location>
</feature>
<evidence type="ECO:0000259" key="1">
    <source>
        <dbReference type="PROSITE" id="PS50046"/>
    </source>
</evidence>
<name>E0U8V6_GLOV7</name>
<dbReference type="eggNOG" id="COG2203">
    <property type="taxonomic scope" value="Bacteria"/>
</dbReference>
<dbReference type="Gene3D" id="3.30.450.40">
    <property type="match status" value="1"/>
</dbReference>
<evidence type="ECO:0000313" key="3">
    <source>
        <dbReference type="Proteomes" id="UP000008206"/>
    </source>
</evidence>
<dbReference type="SMART" id="SM00065">
    <property type="entry name" value="GAF"/>
    <property type="match status" value="1"/>
</dbReference>
<dbReference type="Pfam" id="PF01590">
    <property type="entry name" value="GAF"/>
    <property type="match status" value="1"/>
</dbReference>
<dbReference type="InterPro" id="IPR029016">
    <property type="entry name" value="GAF-like_dom_sf"/>
</dbReference>
<proteinExistence type="predicted"/>
<gene>
    <name evidence="2" type="ordered locus">Cyan7822_3015</name>
</gene>